<reference evidence="2" key="1">
    <citation type="submission" date="2018-01" db="EMBL/GenBank/DDBJ databases">
        <authorList>
            <person name="Mao J.F."/>
        </authorList>
    </citation>
    <scope>NUCLEOTIDE SEQUENCE</scope>
    <source>
        <strain evidence="2">Huo1</strain>
        <tissue evidence="2">Leaf</tissue>
    </source>
</reference>
<dbReference type="Proteomes" id="UP000298416">
    <property type="component" value="Unassembled WGS sequence"/>
</dbReference>
<comment type="caution">
    <text evidence="2">The sequence shown here is derived from an EMBL/GenBank/DDBJ whole genome shotgun (WGS) entry which is preliminary data.</text>
</comment>
<protein>
    <recommendedName>
        <fullName evidence="1">F-box associated beta-propeller type 1 domain-containing protein</fullName>
    </recommendedName>
</protein>
<evidence type="ECO:0000259" key="1">
    <source>
        <dbReference type="Pfam" id="PF07734"/>
    </source>
</evidence>
<dbReference type="EMBL" id="PNBA02000017">
    <property type="protein sequence ID" value="KAG6395320.1"/>
    <property type="molecule type" value="Genomic_DNA"/>
</dbReference>
<dbReference type="InterPro" id="IPR006527">
    <property type="entry name" value="F-box-assoc_dom_typ1"/>
</dbReference>
<evidence type="ECO:0000313" key="3">
    <source>
        <dbReference type="Proteomes" id="UP000298416"/>
    </source>
</evidence>
<accession>A0A8X8WIE3</accession>
<gene>
    <name evidence="2" type="ORF">SASPL_145963</name>
</gene>
<name>A0A8X8WIE3_SALSN</name>
<feature type="domain" description="F-box associated beta-propeller type 1" evidence="1">
    <location>
        <begin position="6"/>
        <end position="89"/>
    </location>
</feature>
<organism evidence="2">
    <name type="scientific">Salvia splendens</name>
    <name type="common">Scarlet sage</name>
    <dbReference type="NCBI Taxonomy" id="180675"/>
    <lineage>
        <taxon>Eukaryota</taxon>
        <taxon>Viridiplantae</taxon>
        <taxon>Streptophyta</taxon>
        <taxon>Embryophyta</taxon>
        <taxon>Tracheophyta</taxon>
        <taxon>Spermatophyta</taxon>
        <taxon>Magnoliopsida</taxon>
        <taxon>eudicotyledons</taxon>
        <taxon>Gunneridae</taxon>
        <taxon>Pentapetalae</taxon>
        <taxon>asterids</taxon>
        <taxon>lamiids</taxon>
        <taxon>Lamiales</taxon>
        <taxon>Lamiaceae</taxon>
        <taxon>Nepetoideae</taxon>
        <taxon>Mentheae</taxon>
        <taxon>Salviinae</taxon>
        <taxon>Salvia</taxon>
        <taxon>Salvia subgen. Calosphace</taxon>
        <taxon>core Calosphace</taxon>
    </lineage>
</organism>
<keyword evidence="3" id="KW-1185">Reference proteome</keyword>
<dbReference type="AlphaFoldDB" id="A0A8X8WIE3"/>
<evidence type="ECO:0000313" key="2">
    <source>
        <dbReference type="EMBL" id="KAG6395320.1"/>
    </source>
</evidence>
<reference evidence="2" key="2">
    <citation type="submission" date="2020-08" db="EMBL/GenBank/DDBJ databases">
        <title>Plant Genome Project.</title>
        <authorList>
            <person name="Zhang R.-G."/>
        </authorList>
    </citation>
    <scope>NUCLEOTIDE SEQUENCE</scope>
    <source>
        <strain evidence="2">Huo1</strain>
        <tissue evidence="2">Leaf</tissue>
    </source>
</reference>
<proteinExistence type="predicted"/>
<sequence length="184" mass="21267">MGLGFNEDYKIVQLLECWRLQHHRYLHASLYSARTNSWRELDIDLDLAIQKPIKSVCKNGSFAHWEGQTRILGKKIILSFDMKNEVFRTITISGDQVLGPSSKFFAILAKGEYSFVILVLSCWRLKVYESSGEGSKLIWNNVNNVILYSLWGFNIWKSDDIPIQRNDDCVVLKGRKSSEVILYD</sequence>
<dbReference type="Pfam" id="PF07734">
    <property type="entry name" value="FBA_1"/>
    <property type="match status" value="1"/>
</dbReference>